<dbReference type="PANTHER" id="PTHR12215:SF10">
    <property type="entry name" value="L-AMINOADIPATE-SEMIALDEHYDE DEHYDROGENASE-PHOSPHOPANTETHEINYL TRANSFERASE"/>
    <property type="match status" value="1"/>
</dbReference>
<dbReference type="KEGG" id="zmk:HG535_0D01750"/>
<organism evidence="4 5">
    <name type="scientific">Zygotorulaspora mrakii</name>
    <name type="common">Zygosaccharomyces mrakii</name>
    <dbReference type="NCBI Taxonomy" id="42260"/>
    <lineage>
        <taxon>Eukaryota</taxon>
        <taxon>Fungi</taxon>
        <taxon>Dikarya</taxon>
        <taxon>Ascomycota</taxon>
        <taxon>Saccharomycotina</taxon>
        <taxon>Saccharomycetes</taxon>
        <taxon>Saccharomycetales</taxon>
        <taxon>Saccharomycetaceae</taxon>
        <taxon>Zygotorulaspora</taxon>
    </lineage>
</organism>
<keyword evidence="2" id="KW-0808">Transferase</keyword>
<dbReference type="OrthoDB" id="26719at2759"/>
<dbReference type="EC" id="2.7.8.7" evidence="1"/>
<dbReference type="GO" id="GO:0000287">
    <property type="term" value="F:magnesium ion binding"/>
    <property type="evidence" value="ECO:0007669"/>
    <property type="project" value="InterPro"/>
</dbReference>
<dbReference type="InterPro" id="IPR037143">
    <property type="entry name" value="4-PPantetheinyl_Trfase_dom_sf"/>
</dbReference>
<sequence length="275" mass="31577">MEDLFSDLQSSEIWSGVLLVDYQNSNLDDPYTFEEALRFLPFEVQRKILSKRISTARNASLSNALLQTFGCSVASSTTMNELCLKYGTFGKPYLDNDHSIAFSMSNGQQYVVQYLVKTAGETVDVGIDIASKQDYINDQDIDVFRAIFSTMEYEQLESCSQYNEKRELFSYLWSLKECYTKLVGCGLNCDLSLIDFGKPRILESPAVIHRTINNTSVTFYSQWLEPEKEEVVTVCHYTSSATERFLTMPPKFYKLTLDDLIKYFTSHIEKEKECT</sequence>
<dbReference type="Gene3D" id="3.90.470.20">
    <property type="entry name" value="4'-phosphopantetheinyl transferase domain"/>
    <property type="match status" value="2"/>
</dbReference>
<evidence type="ECO:0000256" key="1">
    <source>
        <dbReference type="ARBA" id="ARBA00013172"/>
    </source>
</evidence>
<dbReference type="GO" id="GO:0008897">
    <property type="term" value="F:holo-[acyl-carrier-protein] synthase activity"/>
    <property type="evidence" value="ECO:0007669"/>
    <property type="project" value="UniProtKB-EC"/>
</dbReference>
<name>A0A7H9B1U9_ZYGMR</name>
<reference evidence="4 5" key="1">
    <citation type="submission" date="2020-07" db="EMBL/GenBank/DDBJ databases">
        <title>The yeast mating-type switching endonuclease HO is a domesticated member of an unorthodox homing genetic element family.</title>
        <authorList>
            <person name="Coughlan A.Y."/>
            <person name="Lombardi L."/>
            <person name="Braun-Galleani S."/>
            <person name="Martos A.R."/>
            <person name="Galeote V."/>
            <person name="Bigey F."/>
            <person name="Dequin S."/>
            <person name="Byrne K.P."/>
            <person name="Wolfe K.H."/>
        </authorList>
    </citation>
    <scope>NUCLEOTIDE SEQUENCE [LARGE SCALE GENOMIC DNA]</scope>
    <source>
        <strain evidence="4 5">NRRL Y-6702</strain>
    </source>
</reference>
<dbReference type="InterPro" id="IPR050559">
    <property type="entry name" value="P-Pant_transferase_sf"/>
</dbReference>
<proteinExistence type="predicted"/>
<dbReference type="SUPFAM" id="SSF56214">
    <property type="entry name" value="4'-phosphopantetheinyl transferase"/>
    <property type="match status" value="2"/>
</dbReference>
<dbReference type="RefSeq" id="XP_037144195.1">
    <property type="nucleotide sequence ID" value="XM_037288300.1"/>
</dbReference>
<dbReference type="GO" id="GO:0005829">
    <property type="term" value="C:cytosol"/>
    <property type="evidence" value="ECO:0007669"/>
    <property type="project" value="TreeGrafter"/>
</dbReference>
<evidence type="ECO:0000256" key="2">
    <source>
        <dbReference type="ARBA" id="ARBA00022679"/>
    </source>
</evidence>
<evidence type="ECO:0000313" key="4">
    <source>
        <dbReference type="EMBL" id="QLG72467.1"/>
    </source>
</evidence>
<evidence type="ECO:0000259" key="3">
    <source>
        <dbReference type="Pfam" id="PF01648"/>
    </source>
</evidence>
<accession>A0A7H9B1U9</accession>
<dbReference type="GO" id="GO:0019878">
    <property type="term" value="P:lysine biosynthetic process via aminoadipic acid"/>
    <property type="evidence" value="ECO:0007669"/>
    <property type="project" value="TreeGrafter"/>
</dbReference>
<keyword evidence="5" id="KW-1185">Reference proteome</keyword>
<dbReference type="Proteomes" id="UP000509704">
    <property type="component" value="Chromosome 4"/>
</dbReference>
<dbReference type="Pfam" id="PF01648">
    <property type="entry name" value="ACPS"/>
    <property type="match status" value="1"/>
</dbReference>
<dbReference type="PANTHER" id="PTHR12215">
    <property type="entry name" value="PHOSPHOPANTETHEINE TRANSFERASE"/>
    <property type="match status" value="1"/>
</dbReference>
<dbReference type="GeneID" id="59236191"/>
<dbReference type="AlphaFoldDB" id="A0A7H9B1U9"/>
<dbReference type="InterPro" id="IPR008278">
    <property type="entry name" value="4-PPantetheinyl_Trfase_dom"/>
</dbReference>
<evidence type="ECO:0000313" key="5">
    <source>
        <dbReference type="Proteomes" id="UP000509704"/>
    </source>
</evidence>
<dbReference type="EMBL" id="CP058607">
    <property type="protein sequence ID" value="QLG72467.1"/>
    <property type="molecule type" value="Genomic_DNA"/>
</dbReference>
<feature type="domain" description="4'-phosphopantetheinyl transferase" evidence="3">
    <location>
        <begin position="125"/>
        <end position="234"/>
    </location>
</feature>
<gene>
    <name evidence="4" type="ORF">HG535_0D01750</name>
</gene>
<protein>
    <recommendedName>
        <fullName evidence="1">holo-[acyl-carrier-protein] synthase</fullName>
        <ecNumber evidence="1">2.7.8.7</ecNumber>
    </recommendedName>
</protein>